<sequence length="382" mass="41563">MNLDQAQRDRYREFSDFVNDNVTPYAGDWDLHQQMPRDVIRAIGREGYFGAIVPEALGGKAWDFVTFGLLNEAFGRGSSSLTVLFTVQNMVATCLLKWASAKQVAKWIPPMAKGDIVASFALTEPNVGSDIQSIGTQFESHGDMLVLNGTKRWITFAGIADIYLVFGKLNGRPIACVVEKDMPGVEVTPIRDMLGFKACHLAQLDFHDVQIPAANVIGKAGFALSHIAPLGLHYGRLSTAFSSVGLIRAAMETSIKRASTRVVSHATLNNISSIRAVITEMGISYDTSLMMCLNAATAEDNRSLQAIEKTILAKYVASRNAVSAASQAVVISGAHGCHEESSPTARFYRDAKIMEIIEGTTQVLQNVLGNYYVNRAEPLVLN</sequence>
<dbReference type="Gene3D" id="2.40.110.10">
    <property type="entry name" value="Butyryl-CoA Dehydrogenase, subunit A, domain 2"/>
    <property type="match status" value="1"/>
</dbReference>
<dbReference type="InterPro" id="IPR006091">
    <property type="entry name" value="Acyl-CoA_Oxase/DH_mid-dom"/>
</dbReference>
<gene>
    <name evidence="9" type="ORF">JI741_17645</name>
</gene>
<comment type="cofactor">
    <cofactor evidence="1 5">
        <name>FAD</name>
        <dbReference type="ChEBI" id="CHEBI:57692"/>
    </cofactor>
</comment>
<keyword evidence="5" id="KW-0560">Oxidoreductase</keyword>
<dbReference type="Pfam" id="PF02771">
    <property type="entry name" value="Acyl-CoA_dh_N"/>
    <property type="match status" value="1"/>
</dbReference>
<dbReference type="EMBL" id="JAERRB010000005">
    <property type="protein sequence ID" value="MBL0743058.1"/>
    <property type="molecule type" value="Genomic_DNA"/>
</dbReference>
<name>A0ABS1KU99_9BACT</name>
<dbReference type="InterPro" id="IPR046373">
    <property type="entry name" value="Acyl-CoA_Oxase/DH_mid-dom_sf"/>
</dbReference>
<accession>A0ABS1KU99</accession>
<feature type="domain" description="Acyl-CoA dehydrogenase/oxidase N-terminal" evidence="8">
    <location>
        <begin position="7"/>
        <end position="115"/>
    </location>
</feature>
<dbReference type="RefSeq" id="WP_202011947.1">
    <property type="nucleotide sequence ID" value="NZ_JAERRB010000005.1"/>
</dbReference>
<keyword evidence="10" id="KW-1185">Reference proteome</keyword>
<dbReference type="SUPFAM" id="SSF47203">
    <property type="entry name" value="Acyl-CoA dehydrogenase C-terminal domain-like"/>
    <property type="match status" value="1"/>
</dbReference>
<dbReference type="PANTHER" id="PTHR43884:SF12">
    <property type="entry name" value="ISOVALERYL-COA DEHYDROGENASE, MITOCHONDRIAL-RELATED"/>
    <property type="match status" value="1"/>
</dbReference>
<dbReference type="SUPFAM" id="SSF56645">
    <property type="entry name" value="Acyl-CoA dehydrogenase NM domain-like"/>
    <property type="match status" value="1"/>
</dbReference>
<evidence type="ECO:0000259" key="8">
    <source>
        <dbReference type="Pfam" id="PF02771"/>
    </source>
</evidence>
<keyword evidence="4 5" id="KW-0274">FAD</keyword>
<dbReference type="Pfam" id="PF02770">
    <property type="entry name" value="Acyl-CoA_dh_M"/>
    <property type="match status" value="1"/>
</dbReference>
<dbReference type="Pfam" id="PF00441">
    <property type="entry name" value="Acyl-CoA_dh_1"/>
    <property type="match status" value="1"/>
</dbReference>
<evidence type="ECO:0000256" key="5">
    <source>
        <dbReference type="RuleBase" id="RU362125"/>
    </source>
</evidence>
<evidence type="ECO:0000256" key="4">
    <source>
        <dbReference type="ARBA" id="ARBA00022827"/>
    </source>
</evidence>
<keyword evidence="3 5" id="KW-0285">Flavoprotein</keyword>
<comment type="similarity">
    <text evidence="2 5">Belongs to the acyl-CoA dehydrogenase family.</text>
</comment>
<evidence type="ECO:0000256" key="1">
    <source>
        <dbReference type="ARBA" id="ARBA00001974"/>
    </source>
</evidence>
<evidence type="ECO:0000256" key="3">
    <source>
        <dbReference type="ARBA" id="ARBA00022630"/>
    </source>
</evidence>
<comment type="caution">
    <text evidence="9">The sequence shown here is derived from an EMBL/GenBank/DDBJ whole genome shotgun (WGS) entry which is preliminary data.</text>
</comment>
<dbReference type="Gene3D" id="1.20.140.10">
    <property type="entry name" value="Butyryl-CoA Dehydrogenase, subunit A, domain 3"/>
    <property type="match status" value="1"/>
</dbReference>
<dbReference type="Gene3D" id="1.10.540.10">
    <property type="entry name" value="Acyl-CoA dehydrogenase/oxidase, N-terminal domain"/>
    <property type="match status" value="1"/>
</dbReference>
<dbReference type="InterPro" id="IPR009075">
    <property type="entry name" value="AcylCo_DH/oxidase_C"/>
</dbReference>
<evidence type="ECO:0000313" key="9">
    <source>
        <dbReference type="EMBL" id="MBL0743058.1"/>
    </source>
</evidence>
<evidence type="ECO:0000256" key="2">
    <source>
        <dbReference type="ARBA" id="ARBA00009347"/>
    </source>
</evidence>
<organism evidence="9 10">
    <name type="scientific">Chryseolinea lacunae</name>
    <dbReference type="NCBI Taxonomy" id="2801331"/>
    <lineage>
        <taxon>Bacteria</taxon>
        <taxon>Pseudomonadati</taxon>
        <taxon>Bacteroidota</taxon>
        <taxon>Cytophagia</taxon>
        <taxon>Cytophagales</taxon>
        <taxon>Fulvivirgaceae</taxon>
        <taxon>Chryseolinea</taxon>
    </lineage>
</organism>
<proteinExistence type="inferred from homology"/>
<evidence type="ECO:0000259" key="6">
    <source>
        <dbReference type="Pfam" id="PF00441"/>
    </source>
</evidence>
<dbReference type="InterPro" id="IPR036250">
    <property type="entry name" value="AcylCo_DH-like_C"/>
</dbReference>
<feature type="domain" description="Acyl-CoA oxidase/dehydrogenase middle" evidence="7">
    <location>
        <begin position="119"/>
        <end position="209"/>
    </location>
</feature>
<protein>
    <submittedName>
        <fullName evidence="9">Acyl-CoA dehydrogenase family protein</fullName>
    </submittedName>
</protein>
<dbReference type="Proteomes" id="UP000613030">
    <property type="component" value="Unassembled WGS sequence"/>
</dbReference>
<feature type="domain" description="Acyl-CoA dehydrogenase/oxidase C-terminal" evidence="6">
    <location>
        <begin position="231"/>
        <end position="368"/>
    </location>
</feature>
<dbReference type="InterPro" id="IPR013786">
    <property type="entry name" value="AcylCoA_DH/ox_N"/>
</dbReference>
<reference evidence="9 10" key="1">
    <citation type="submission" date="2021-01" db="EMBL/GenBank/DDBJ databases">
        <title>Chryseolinea sp. Jin1 Genome sequencing and assembly.</title>
        <authorList>
            <person name="Kim I."/>
        </authorList>
    </citation>
    <scope>NUCLEOTIDE SEQUENCE [LARGE SCALE GENOMIC DNA]</scope>
    <source>
        <strain evidence="9 10">Jin1</strain>
    </source>
</reference>
<evidence type="ECO:0000313" key="10">
    <source>
        <dbReference type="Proteomes" id="UP000613030"/>
    </source>
</evidence>
<dbReference type="InterPro" id="IPR037069">
    <property type="entry name" value="AcylCoA_DH/ox_N_sf"/>
</dbReference>
<dbReference type="PANTHER" id="PTHR43884">
    <property type="entry name" value="ACYL-COA DEHYDROGENASE"/>
    <property type="match status" value="1"/>
</dbReference>
<dbReference type="InterPro" id="IPR009100">
    <property type="entry name" value="AcylCoA_DH/oxidase_NM_dom_sf"/>
</dbReference>
<evidence type="ECO:0000259" key="7">
    <source>
        <dbReference type="Pfam" id="PF02770"/>
    </source>
</evidence>